<accession>A0A9D1WVM0</accession>
<evidence type="ECO:0000313" key="2">
    <source>
        <dbReference type="Proteomes" id="UP000886721"/>
    </source>
</evidence>
<reference evidence="1" key="1">
    <citation type="journal article" date="2021" name="PeerJ">
        <title>Extensive microbial diversity within the chicken gut microbiome revealed by metagenomics and culture.</title>
        <authorList>
            <person name="Gilroy R."/>
            <person name="Ravi A."/>
            <person name="Getino M."/>
            <person name="Pursley I."/>
            <person name="Horton D.L."/>
            <person name="Alikhan N.F."/>
            <person name="Baker D."/>
            <person name="Gharbi K."/>
            <person name="Hall N."/>
            <person name="Watson M."/>
            <person name="Adriaenssens E.M."/>
            <person name="Foster-Nyarko E."/>
            <person name="Jarju S."/>
            <person name="Secka A."/>
            <person name="Antonio M."/>
            <person name="Oren A."/>
            <person name="Chaudhuri R.R."/>
            <person name="La Ragione R."/>
            <person name="Hildebrand F."/>
            <person name="Pallen M.J."/>
        </authorList>
    </citation>
    <scope>NUCLEOTIDE SEQUENCE</scope>
    <source>
        <strain evidence="1">CHK191-13928</strain>
    </source>
</reference>
<dbReference type="Proteomes" id="UP000886721">
    <property type="component" value="Unassembled WGS sequence"/>
</dbReference>
<reference evidence="1" key="2">
    <citation type="submission" date="2021-04" db="EMBL/GenBank/DDBJ databases">
        <authorList>
            <person name="Gilroy R."/>
        </authorList>
    </citation>
    <scope>NUCLEOTIDE SEQUENCE</scope>
    <source>
        <strain evidence="1">CHK191-13928</strain>
    </source>
</reference>
<protein>
    <submittedName>
        <fullName evidence="1">Uncharacterized protein</fullName>
    </submittedName>
</protein>
<sequence>MTEKEAIEVIKSNMPTSGYYMLRKALDTAISALEEIQQYREIGTVEECREAVEKQKPKKVIIEPWSPALCPTCRVRLSESLGDGYYKHWTLLQRCTRCGQVLDWSGEE</sequence>
<organism evidence="1 2">
    <name type="scientific">Candidatus Anaerostipes excrementavium</name>
    <dbReference type="NCBI Taxonomy" id="2838463"/>
    <lineage>
        <taxon>Bacteria</taxon>
        <taxon>Bacillati</taxon>
        <taxon>Bacillota</taxon>
        <taxon>Clostridia</taxon>
        <taxon>Lachnospirales</taxon>
        <taxon>Lachnospiraceae</taxon>
        <taxon>Anaerostipes</taxon>
    </lineage>
</organism>
<name>A0A9D1WVM0_9FIRM</name>
<evidence type="ECO:0000313" key="1">
    <source>
        <dbReference type="EMBL" id="HIX67666.1"/>
    </source>
</evidence>
<comment type="caution">
    <text evidence="1">The sequence shown here is derived from an EMBL/GenBank/DDBJ whole genome shotgun (WGS) entry which is preliminary data.</text>
</comment>
<dbReference type="EMBL" id="DXEM01000017">
    <property type="protein sequence ID" value="HIX67666.1"/>
    <property type="molecule type" value="Genomic_DNA"/>
</dbReference>
<dbReference type="AlphaFoldDB" id="A0A9D1WVM0"/>
<gene>
    <name evidence="1" type="ORF">H9735_05990</name>
</gene>
<proteinExistence type="predicted"/>